<name>A0ABQ5JGZ9_9ASTR</name>
<proteinExistence type="predicted"/>
<feature type="region of interest" description="Disordered" evidence="1">
    <location>
        <begin position="1"/>
        <end position="27"/>
    </location>
</feature>
<protein>
    <submittedName>
        <fullName evidence="2">Uncharacterized protein</fullName>
    </submittedName>
</protein>
<dbReference type="Proteomes" id="UP001151760">
    <property type="component" value="Unassembled WGS sequence"/>
</dbReference>
<accession>A0ABQ5JGZ9</accession>
<keyword evidence="3" id="KW-1185">Reference proteome</keyword>
<sequence length="95" mass="10594">MLENQENSKSKSDKGYHAVPPPYTGNFIPSKPDLTFMDEIVKSENMDVIIVVTPRNVKKVKSNHESADVNYIGQTTAEGATRKKELINSWLTLGT</sequence>
<comment type="caution">
    <text evidence="2">The sequence shown here is derived from an EMBL/GenBank/DDBJ whole genome shotgun (WGS) entry which is preliminary data.</text>
</comment>
<evidence type="ECO:0000256" key="1">
    <source>
        <dbReference type="SAM" id="MobiDB-lite"/>
    </source>
</evidence>
<evidence type="ECO:0000313" key="3">
    <source>
        <dbReference type="Proteomes" id="UP001151760"/>
    </source>
</evidence>
<gene>
    <name evidence="2" type="ORF">Tco_1132790</name>
</gene>
<dbReference type="EMBL" id="BQNB010021819">
    <property type="protein sequence ID" value="GJU10394.1"/>
    <property type="molecule type" value="Genomic_DNA"/>
</dbReference>
<reference evidence="2" key="1">
    <citation type="journal article" date="2022" name="Int. J. Mol. Sci.">
        <title>Draft Genome of Tanacetum Coccineum: Genomic Comparison of Closely Related Tanacetum-Family Plants.</title>
        <authorList>
            <person name="Yamashiro T."/>
            <person name="Shiraishi A."/>
            <person name="Nakayama K."/>
            <person name="Satake H."/>
        </authorList>
    </citation>
    <scope>NUCLEOTIDE SEQUENCE</scope>
</reference>
<reference evidence="2" key="2">
    <citation type="submission" date="2022-01" db="EMBL/GenBank/DDBJ databases">
        <authorList>
            <person name="Yamashiro T."/>
            <person name="Shiraishi A."/>
            <person name="Satake H."/>
            <person name="Nakayama K."/>
        </authorList>
    </citation>
    <scope>NUCLEOTIDE SEQUENCE</scope>
</reference>
<evidence type="ECO:0000313" key="2">
    <source>
        <dbReference type="EMBL" id="GJU10394.1"/>
    </source>
</evidence>
<organism evidence="2 3">
    <name type="scientific">Tanacetum coccineum</name>
    <dbReference type="NCBI Taxonomy" id="301880"/>
    <lineage>
        <taxon>Eukaryota</taxon>
        <taxon>Viridiplantae</taxon>
        <taxon>Streptophyta</taxon>
        <taxon>Embryophyta</taxon>
        <taxon>Tracheophyta</taxon>
        <taxon>Spermatophyta</taxon>
        <taxon>Magnoliopsida</taxon>
        <taxon>eudicotyledons</taxon>
        <taxon>Gunneridae</taxon>
        <taxon>Pentapetalae</taxon>
        <taxon>asterids</taxon>
        <taxon>campanulids</taxon>
        <taxon>Asterales</taxon>
        <taxon>Asteraceae</taxon>
        <taxon>Asteroideae</taxon>
        <taxon>Anthemideae</taxon>
        <taxon>Anthemidinae</taxon>
        <taxon>Tanacetum</taxon>
    </lineage>
</organism>
<feature type="compositionally biased region" description="Basic and acidic residues" evidence="1">
    <location>
        <begin position="1"/>
        <end position="16"/>
    </location>
</feature>